<dbReference type="PANTHER" id="PTHR45784">
    <property type="entry name" value="C-TYPE LECTIN DOMAIN FAMILY 20 MEMBER A-RELATED"/>
    <property type="match status" value="1"/>
</dbReference>
<feature type="chain" id="PRO_5019837568" evidence="1">
    <location>
        <begin position="22"/>
        <end position="284"/>
    </location>
</feature>
<keyword evidence="4" id="KW-1185">Reference proteome</keyword>
<comment type="caution">
    <text evidence="3">The sequence shown here is derived from an EMBL/GenBank/DDBJ whole genome shotgun (WGS) entry which is preliminary data.</text>
</comment>
<keyword evidence="3" id="KW-0675">Receptor</keyword>
<sequence length="284" mass="32516">MVLQLCILCRVILSVIPRAGSRSLPEDSPFVTAVIVQRWVEILSPCLVILQMAQNLYFILLLIALCSVSECVQHQYHFINENKTWTEAQRYCREKYTDLATVDDMNDMNELKKSVNDRSVEYVWIGLQKTGRDKWQWCSEKLIVITENLTWLEALRYCRQNHVDLVSVHSEEIQRRVMNVVKQASTAVVWLGLRHSCTVGIWFWASKKNIASPEDPQPYPYCRHHLQTAPQQKTPAGISASHERQHVSLVVAGATYACSTHIHSESAVDTAAVCDKEKRTCSHH</sequence>
<evidence type="ECO:0000256" key="1">
    <source>
        <dbReference type="SAM" id="SignalP"/>
    </source>
</evidence>
<feature type="signal peptide" evidence="1">
    <location>
        <begin position="1"/>
        <end position="21"/>
    </location>
</feature>
<reference evidence="3 4" key="1">
    <citation type="submission" date="2018-03" db="EMBL/GenBank/DDBJ databases">
        <title>Draft genome sequence of Rohu Carp (Labeo rohita).</title>
        <authorList>
            <person name="Das P."/>
            <person name="Kushwaha B."/>
            <person name="Joshi C.G."/>
            <person name="Kumar D."/>
            <person name="Nagpure N.S."/>
            <person name="Sahoo L."/>
            <person name="Das S.P."/>
            <person name="Bit A."/>
            <person name="Patnaik S."/>
            <person name="Meher P.K."/>
            <person name="Jayasankar P."/>
            <person name="Koringa P.G."/>
            <person name="Patel N.V."/>
            <person name="Hinsu A.T."/>
            <person name="Kumar R."/>
            <person name="Pandey M."/>
            <person name="Agarwal S."/>
            <person name="Srivastava S."/>
            <person name="Singh M."/>
            <person name="Iquebal M.A."/>
            <person name="Jaiswal S."/>
            <person name="Angadi U.B."/>
            <person name="Kumar N."/>
            <person name="Raza M."/>
            <person name="Shah T.M."/>
            <person name="Rai A."/>
            <person name="Jena J.K."/>
        </authorList>
    </citation>
    <scope>NUCLEOTIDE SEQUENCE [LARGE SCALE GENOMIC DNA]</scope>
    <source>
        <strain evidence="3">DASCIFA01</strain>
        <tissue evidence="3">Testis</tissue>
    </source>
</reference>
<dbReference type="PROSITE" id="PS50041">
    <property type="entry name" value="C_TYPE_LECTIN_2"/>
    <property type="match status" value="1"/>
</dbReference>
<dbReference type="STRING" id="84645.A0A498MCZ7"/>
<dbReference type="InterPro" id="IPR016186">
    <property type="entry name" value="C-type_lectin-like/link_sf"/>
</dbReference>
<dbReference type="SUPFAM" id="SSF56436">
    <property type="entry name" value="C-type lectin-like"/>
    <property type="match status" value="2"/>
</dbReference>
<evidence type="ECO:0000259" key="2">
    <source>
        <dbReference type="PROSITE" id="PS50041"/>
    </source>
</evidence>
<accession>A0A498MCZ7</accession>
<dbReference type="EMBL" id="QBIY01012757">
    <property type="protein sequence ID" value="RXN17164.1"/>
    <property type="molecule type" value="Genomic_DNA"/>
</dbReference>
<feature type="domain" description="C-type lectin" evidence="2">
    <location>
        <begin position="76"/>
        <end position="158"/>
    </location>
</feature>
<name>A0A498MCZ7_LABRO</name>
<dbReference type="Gene3D" id="3.10.100.10">
    <property type="entry name" value="Mannose-Binding Protein A, subunit A"/>
    <property type="match status" value="2"/>
</dbReference>
<dbReference type="InterPro" id="IPR001304">
    <property type="entry name" value="C-type_lectin-like"/>
</dbReference>
<keyword evidence="1" id="KW-0732">Signal</keyword>
<dbReference type="Proteomes" id="UP000290572">
    <property type="component" value="Unassembled WGS sequence"/>
</dbReference>
<dbReference type="PANTHER" id="PTHR45784:SF3">
    <property type="entry name" value="C-TYPE LECTIN DOMAIN FAMILY 4 MEMBER K-LIKE-RELATED"/>
    <property type="match status" value="1"/>
</dbReference>
<organism evidence="3 4">
    <name type="scientific">Labeo rohita</name>
    <name type="common">Indian major carp</name>
    <name type="synonym">Cyprinus rohita</name>
    <dbReference type="NCBI Taxonomy" id="84645"/>
    <lineage>
        <taxon>Eukaryota</taxon>
        <taxon>Metazoa</taxon>
        <taxon>Chordata</taxon>
        <taxon>Craniata</taxon>
        <taxon>Vertebrata</taxon>
        <taxon>Euteleostomi</taxon>
        <taxon>Actinopterygii</taxon>
        <taxon>Neopterygii</taxon>
        <taxon>Teleostei</taxon>
        <taxon>Ostariophysi</taxon>
        <taxon>Cypriniformes</taxon>
        <taxon>Cyprinidae</taxon>
        <taxon>Labeoninae</taxon>
        <taxon>Labeonini</taxon>
        <taxon>Labeo</taxon>
    </lineage>
</organism>
<proteinExistence type="predicted"/>
<evidence type="ECO:0000313" key="4">
    <source>
        <dbReference type="Proteomes" id="UP000290572"/>
    </source>
</evidence>
<dbReference type="InterPro" id="IPR016187">
    <property type="entry name" value="CTDL_fold"/>
</dbReference>
<evidence type="ECO:0000313" key="3">
    <source>
        <dbReference type="EMBL" id="RXN17164.1"/>
    </source>
</evidence>
<dbReference type="Pfam" id="PF00059">
    <property type="entry name" value="Lectin_C"/>
    <property type="match status" value="2"/>
</dbReference>
<gene>
    <name evidence="3" type="ORF">ROHU_027077</name>
</gene>
<protein>
    <submittedName>
        <fullName evidence="3">Macrophage mannose receptor 1-like protein</fullName>
    </submittedName>
</protein>
<dbReference type="AlphaFoldDB" id="A0A498MCZ7"/>